<feature type="region of interest" description="Disordered" evidence="1">
    <location>
        <begin position="1"/>
        <end position="41"/>
    </location>
</feature>
<dbReference type="InParanoid" id="A0A1D6JE73"/>
<gene>
    <name evidence="2" type="ORF">ZEAMMB73_Zm00001d026294</name>
</gene>
<feature type="region of interest" description="Disordered" evidence="1">
    <location>
        <begin position="56"/>
        <end position="110"/>
    </location>
</feature>
<dbReference type="STRING" id="4577.A0A1D6JE73"/>
<feature type="compositionally biased region" description="Acidic residues" evidence="1">
    <location>
        <begin position="30"/>
        <end position="41"/>
    </location>
</feature>
<dbReference type="AlphaFoldDB" id="A0A1D6JE73"/>
<evidence type="ECO:0000313" key="2">
    <source>
        <dbReference type="EMBL" id="AQK46104.1"/>
    </source>
</evidence>
<reference evidence="2" key="1">
    <citation type="submission" date="2015-12" db="EMBL/GenBank/DDBJ databases">
        <title>Update maize B73 reference genome by single molecule sequencing technologies.</title>
        <authorList>
            <consortium name="Maize Genome Sequencing Project"/>
            <person name="Ware D."/>
        </authorList>
    </citation>
    <scope>NUCLEOTIDE SEQUENCE</scope>
    <source>
        <tissue evidence="2">Seedling</tissue>
    </source>
</reference>
<sequence length="437" mass="51039">MWNLNKGKDIIQDISTEENLTKEGRVQITDSEEEDTSDLLGEELFVAEIVDEFKDEEENNEIMVSTQDSGIMLGSQEEVDHKEEAKKDMRNPKNKKQAEEKMCTKKEDRRVSERLKDAGIRIEEKNRRIATKRNLEAFKAGIKIKDDNLESIDLVKEMEIANECLAQKIELEKDKGKEAAPYMQDDHGSNSDFLCNEEGSESDGFIIVQSRKKKERKDLALKYLLLEKTMIEEINENVLKKFDPDDFNIIRYSREKNKMGPVHKHTDAFNDLIQYHELHEIVDNIWSKPCKAKSALDKIQQKLKLCKQYLKGWDWNMKGQKKKRKAQIQVDLGNLEKLEEQYGLNTHQLELKMSLLGENLDMIIEEETYWKQRSHEKWLLKGDGNNEFFHRIASGRKKKNDILFFEDNGTRIEGDHMLEHATSYYADLFGPTPGNLF</sequence>
<feature type="compositionally biased region" description="Basic and acidic residues" evidence="1">
    <location>
        <begin position="78"/>
        <end position="110"/>
    </location>
</feature>
<protein>
    <submittedName>
        <fullName evidence="2">Uncharacterized protein</fullName>
    </submittedName>
</protein>
<accession>A0A1D6JE73</accession>
<proteinExistence type="predicted"/>
<dbReference type="EMBL" id="CM000786">
    <property type="protein sequence ID" value="AQK46104.1"/>
    <property type="molecule type" value="Genomic_DNA"/>
</dbReference>
<organism evidence="2">
    <name type="scientific">Zea mays</name>
    <name type="common">Maize</name>
    <dbReference type="NCBI Taxonomy" id="4577"/>
    <lineage>
        <taxon>Eukaryota</taxon>
        <taxon>Viridiplantae</taxon>
        <taxon>Streptophyta</taxon>
        <taxon>Embryophyta</taxon>
        <taxon>Tracheophyta</taxon>
        <taxon>Spermatophyta</taxon>
        <taxon>Magnoliopsida</taxon>
        <taxon>Liliopsida</taxon>
        <taxon>Poales</taxon>
        <taxon>Poaceae</taxon>
        <taxon>PACMAD clade</taxon>
        <taxon>Panicoideae</taxon>
        <taxon>Andropogonodae</taxon>
        <taxon>Andropogoneae</taxon>
        <taxon>Tripsacinae</taxon>
        <taxon>Zea</taxon>
    </lineage>
</organism>
<feature type="compositionally biased region" description="Basic and acidic residues" evidence="1">
    <location>
        <begin position="1"/>
        <end position="11"/>
    </location>
</feature>
<dbReference type="ExpressionAtlas" id="A0A1D6JE73">
    <property type="expression patterns" value="baseline"/>
</dbReference>
<name>A0A1D6JE73_MAIZE</name>
<evidence type="ECO:0000256" key="1">
    <source>
        <dbReference type="SAM" id="MobiDB-lite"/>
    </source>
</evidence>